<dbReference type="AlphaFoldDB" id="A0ABD5RIR0"/>
<evidence type="ECO:0000313" key="2">
    <source>
        <dbReference type="EMBL" id="MFC5970232.1"/>
    </source>
</evidence>
<evidence type="ECO:0000259" key="1">
    <source>
        <dbReference type="Pfam" id="PF18545"/>
    </source>
</evidence>
<dbReference type="RefSeq" id="WP_368409064.1">
    <property type="nucleotide sequence ID" value="NZ_JALLGW010000002.1"/>
</dbReference>
<name>A0ABD5RIR0_9EURY</name>
<dbReference type="EMBL" id="JBHSQH010000001">
    <property type="protein sequence ID" value="MFC5970232.1"/>
    <property type="molecule type" value="Genomic_DNA"/>
</dbReference>
<organism evidence="2 3">
    <name type="scientific">Halomarina salina</name>
    <dbReference type="NCBI Taxonomy" id="1872699"/>
    <lineage>
        <taxon>Archaea</taxon>
        <taxon>Methanobacteriati</taxon>
        <taxon>Methanobacteriota</taxon>
        <taxon>Stenosarchaea group</taxon>
        <taxon>Halobacteria</taxon>
        <taxon>Halobacteriales</taxon>
        <taxon>Natronomonadaceae</taxon>
        <taxon>Halomarina</taxon>
    </lineage>
</organism>
<keyword evidence="3" id="KW-1185">Reference proteome</keyword>
<dbReference type="InterPro" id="IPR040624">
    <property type="entry name" value="HalOD1"/>
</dbReference>
<proteinExistence type="predicted"/>
<dbReference type="Pfam" id="PF18545">
    <property type="entry name" value="HalOD1"/>
    <property type="match status" value="1"/>
</dbReference>
<dbReference type="Proteomes" id="UP001596099">
    <property type="component" value="Unassembled WGS sequence"/>
</dbReference>
<evidence type="ECO:0000313" key="3">
    <source>
        <dbReference type="Proteomes" id="UP001596099"/>
    </source>
</evidence>
<reference evidence="2 3" key="1">
    <citation type="journal article" date="2019" name="Int. J. Syst. Evol. Microbiol.">
        <title>The Global Catalogue of Microorganisms (GCM) 10K type strain sequencing project: providing services to taxonomists for standard genome sequencing and annotation.</title>
        <authorList>
            <consortium name="The Broad Institute Genomics Platform"/>
            <consortium name="The Broad Institute Genome Sequencing Center for Infectious Disease"/>
            <person name="Wu L."/>
            <person name="Ma J."/>
        </authorList>
    </citation>
    <scope>NUCLEOTIDE SEQUENCE [LARGE SCALE GENOMIC DNA]</scope>
    <source>
        <strain evidence="2 3">CGMCC 1.12543</strain>
    </source>
</reference>
<comment type="caution">
    <text evidence="2">The sequence shown here is derived from an EMBL/GenBank/DDBJ whole genome shotgun (WGS) entry which is preliminary data.</text>
</comment>
<sequence>MPDSLTNVVDSDALDHLFAQKRPGKAPSAVVTFCYCGCLVTVSDNRTIVVQTEFGESPI</sequence>
<feature type="domain" description="Halobacterial output" evidence="1">
    <location>
        <begin position="3"/>
        <end position="51"/>
    </location>
</feature>
<gene>
    <name evidence="2" type="ORF">ACFPYI_02705</name>
</gene>
<accession>A0ABD5RIR0</accession>
<protein>
    <submittedName>
        <fullName evidence="2">HalOD1 output domain-containing protein</fullName>
    </submittedName>
</protein>